<dbReference type="GO" id="GO:0009451">
    <property type="term" value="P:RNA modification"/>
    <property type="evidence" value="ECO:0007669"/>
    <property type="project" value="InterPro"/>
</dbReference>
<dbReference type="FunFam" id="1.25.40.10:FF:000627">
    <property type="entry name" value="Pentatricopeptide repeat-containing protein"/>
    <property type="match status" value="1"/>
</dbReference>
<evidence type="ECO:0000313" key="4">
    <source>
        <dbReference type="Proteomes" id="UP000077755"/>
    </source>
</evidence>
<name>A0AAF1AUE4_DAUCS</name>
<feature type="repeat" description="PPR" evidence="2">
    <location>
        <begin position="208"/>
        <end position="242"/>
    </location>
</feature>
<feature type="repeat" description="PPR" evidence="2">
    <location>
        <begin position="243"/>
        <end position="277"/>
    </location>
</feature>
<accession>A0AAF1AUE4</accession>
<dbReference type="SUPFAM" id="SSF48452">
    <property type="entry name" value="TPR-like"/>
    <property type="match status" value="1"/>
</dbReference>
<feature type="repeat" description="PPR" evidence="2">
    <location>
        <begin position="177"/>
        <end position="207"/>
    </location>
</feature>
<dbReference type="FunFam" id="1.25.40.10:FF:000393">
    <property type="entry name" value="Pentatricopeptide repeat-containing protein At1g20230"/>
    <property type="match status" value="1"/>
</dbReference>
<reference evidence="3" key="1">
    <citation type="journal article" date="2016" name="Nat. Genet.">
        <title>A high-quality carrot genome assembly provides new insights into carotenoid accumulation and asterid genome evolution.</title>
        <authorList>
            <person name="Iorizzo M."/>
            <person name="Ellison S."/>
            <person name="Senalik D."/>
            <person name="Zeng P."/>
            <person name="Satapoomin P."/>
            <person name="Huang J."/>
            <person name="Bowman M."/>
            <person name="Iovene M."/>
            <person name="Sanseverino W."/>
            <person name="Cavagnaro P."/>
            <person name="Yildiz M."/>
            <person name="Macko-Podgorni A."/>
            <person name="Moranska E."/>
            <person name="Grzebelus E."/>
            <person name="Grzebelus D."/>
            <person name="Ashrafi H."/>
            <person name="Zheng Z."/>
            <person name="Cheng S."/>
            <person name="Spooner D."/>
            <person name="Van Deynze A."/>
            <person name="Simon P."/>
        </authorList>
    </citation>
    <scope>NUCLEOTIDE SEQUENCE</scope>
    <source>
        <tissue evidence="3">Leaf</tissue>
    </source>
</reference>
<dbReference type="Proteomes" id="UP000077755">
    <property type="component" value="Chromosome 4"/>
</dbReference>
<dbReference type="PROSITE" id="PS51375">
    <property type="entry name" value="PPR"/>
    <property type="match status" value="6"/>
</dbReference>
<evidence type="ECO:0000313" key="3">
    <source>
        <dbReference type="EMBL" id="WOG95773.1"/>
    </source>
</evidence>
<dbReference type="FunFam" id="1.25.40.10:FF:000637">
    <property type="entry name" value="Pentatricopeptide repeat-containing protein"/>
    <property type="match status" value="1"/>
</dbReference>
<keyword evidence="4" id="KW-1185">Reference proteome</keyword>
<reference evidence="3" key="2">
    <citation type="submission" date="2022-03" db="EMBL/GenBank/DDBJ databases">
        <title>Draft title - Genomic analysis of global carrot germplasm unveils the trajectory of domestication and the origin of high carotenoid orange carrot.</title>
        <authorList>
            <person name="Iorizzo M."/>
            <person name="Ellison S."/>
            <person name="Senalik D."/>
            <person name="Macko-Podgorni A."/>
            <person name="Grzebelus D."/>
            <person name="Bostan H."/>
            <person name="Rolling W."/>
            <person name="Curaba J."/>
            <person name="Simon P."/>
        </authorList>
    </citation>
    <scope>NUCLEOTIDE SEQUENCE</scope>
    <source>
        <tissue evidence="3">Leaf</tissue>
    </source>
</reference>
<proteinExistence type="predicted"/>
<dbReference type="Pfam" id="PF20431">
    <property type="entry name" value="E_motif"/>
    <property type="match status" value="1"/>
</dbReference>
<dbReference type="Pfam" id="PF01535">
    <property type="entry name" value="PPR"/>
    <property type="match status" value="3"/>
</dbReference>
<evidence type="ECO:0000256" key="2">
    <source>
        <dbReference type="PROSITE-ProRule" id="PRU00708"/>
    </source>
</evidence>
<dbReference type="InterPro" id="IPR046960">
    <property type="entry name" value="PPR_At4g14850-like_plant"/>
</dbReference>
<feature type="repeat" description="PPR" evidence="2">
    <location>
        <begin position="344"/>
        <end position="378"/>
    </location>
</feature>
<dbReference type="EMBL" id="CP093346">
    <property type="protein sequence ID" value="WOG95773.1"/>
    <property type="molecule type" value="Genomic_DNA"/>
</dbReference>
<dbReference type="Pfam" id="PF13041">
    <property type="entry name" value="PPR_2"/>
    <property type="match status" value="4"/>
</dbReference>
<evidence type="ECO:0000256" key="1">
    <source>
        <dbReference type="ARBA" id="ARBA00022737"/>
    </source>
</evidence>
<gene>
    <name evidence="3" type="ORF">DCAR_0415101</name>
</gene>
<organism evidence="3 4">
    <name type="scientific">Daucus carota subsp. sativus</name>
    <name type="common">Carrot</name>
    <dbReference type="NCBI Taxonomy" id="79200"/>
    <lineage>
        <taxon>Eukaryota</taxon>
        <taxon>Viridiplantae</taxon>
        <taxon>Streptophyta</taxon>
        <taxon>Embryophyta</taxon>
        <taxon>Tracheophyta</taxon>
        <taxon>Spermatophyta</taxon>
        <taxon>Magnoliopsida</taxon>
        <taxon>eudicotyledons</taxon>
        <taxon>Gunneridae</taxon>
        <taxon>Pentapetalae</taxon>
        <taxon>asterids</taxon>
        <taxon>campanulids</taxon>
        <taxon>Apiales</taxon>
        <taxon>Apiaceae</taxon>
        <taxon>Apioideae</taxon>
        <taxon>Scandiceae</taxon>
        <taxon>Daucinae</taxon>
        <taxon>Daucus</taxon>
        <taxon>Daucus sect. Daucus</taxon>
    </lineage>
</organism>
<dbReference type="PANTHER" id="PTHR47926">
    <property type="entry name" value="PENTATRICOPEPTIDE REPEAT-CONTAINING PROTEIN"/>
    <property type="match status" value="1"/>
</dbReference>
<dbReference type="InterPro" id="IPR002885">
    <property type="entry name" value="PPR_rpt"/>
</dbReference>
<feature type="repeat" description="PPR" evidence="2">
    <location>
        <begin position="446"/>
        <end position="480"/>
    </location>
</feature>
<dbReference type="InterPro" id="IPR011990">
    <property type="entry name" value="TPR-like_helical_dom_sf"/>
</dbReference>
<sequence length="685" mass="77099">MIDSLVISLKRFATQGHLEQAFKTFASIQTHFGSGDSFYIIVISLSRLLLCCSNLKALSHGRQVHSYIVTSGLEKHSILVPKLVTFYANLDVLDYGKIIVCSSGIKDPLSWNLLISGYVRNGFCGEAISMYRVMVEKGVRPDNFTYPSVLKACSEELDVVAGREVHRSIECSGVEWNLYVYNALIYMYGKCGEVDVARKLFDGLRERDAVSWNSMISCYASGGMWKEAFEVFEYMQGESIELNMITWNTIAGGCLKTGRYDTALELLCRMRKCLIHLDPVAVINGLGACSHVGSLKLGKEIHGLAVRSYCDEFDKVRNSLITMYSRCKDLRLATVLFNLVQVKSMITWNSIISGYSQWDHTEEAFFLFREMILFGFEPNNVTIASLLPLCARVANLQHGREFHCYMIKREVFKDYLLLWNALVDMYARSGKISLAKRLFDLLIKKDEVTYTSLIAGYGIQGEGKTALKLFEEMIASQIRPDHVTMIAVLSACSHSRLVIEGQLLFENMSRVYGITPRLEHFACMVDLYGRAGLIHKAVGILRGMQYKPTQAMWATLIGSCKIHGNTEVGEWAAKNLLEMKPQNSGYYVLIANMYAAAGCWNELAKIRTSMRDWGVKKAPGVAWIDAGAGISPFMVEDMSNTQSEEIYPLLRGLLKQMKEAGYVACEDSYVEYEVIEDQIEYNISS</sequence>
<dbReference type="NCBIfam" id="TIGR00756">
    <property type="entry name" value="PPR"/>
    <property type="match status" value="7"/>
</dbReference>
<keyword evidence="1" id="KW-0677">Repeat</keyword>
<dbReference type="Gene3D" id="1.25.40.10">
    <property type="entry name" value="Tetratricopeptide repeat domain"/>
    <property type="match status" value="4"/>
</dbReference>
<protein>
    <recommendedName>
        <fullName evidence="5">Pentatricopeptide repeat-containing protein</fullName>
    </recommendedName>
</protein>
<evidence type="ECO:0008006" key="5">
    <source>
        <dbReference type="Google" id="ProtNLM"/>
    </source>
</evidence>
<dbReference type="GO" id="GO:0003723">
    <property type="term" value="F:RNA binding"/>
    <property type="evidence" value="ECO:0007669"/>
    <property type="project" value="InterPro"/>
</dbReference>
<feature type="repeat" description="PPR" evidence="2">
    <location>
        <begin position="107"/>
        <end position="141"/>
    </location>
</feature>
<dbReference type="AlphaFoldDB" id="A0AAF1AUE4"/>
<dbReference type="PANTHER" id="PTHR47926:SF375">
    <property type="entry name" value="PENTATRICOPEPTIDE REPEAT-CONTAINING PROTEIN"/>
    <property type="match status" value="1"/>
</dbReference>
<dbReference type="InterPro" id="IPR046848">
    <property type="entry name" value="E_motif"/>
</dbReference>